<name>A0A380G736_STAIN</name>
<sequence>MDDMDYLHISSCPLFQYLEYDCQKAETPEGLDAAENPIWLPSSVHFDQAKFS</sequence>
<accession>A0A380G736</accession>
<keyword evidence="2" id="KW-1185">Reference proteome</keyword>
<organism evidence="1 2">
    <name type="scientific">Staphylococcus intermedius NCTC 11048</name>
    <dbReference type="NCBI Taxonomy" id="1141106"/>
    <lineage>
        <taxon>Bacteria</taxon>
        <taxon>Bacillati</taxon>
        <taxon>Bacillota</taxon>
        <taxon>Bacilli</taxon>
        <taxon>Bacillales</taxon>
        <taxon>Staphylococcaceae</taxon>
        <taxon>Staphylococcus</taxon>
        <taxon>Staphylococcus intermedius group</taxon>
    </lineage>
</organism>
<reference evidence="1 2" key="1">
    <citation type="submission" date="2018-06" db="EMBL/GenBank/DDBJ databases">
        <authorList>
            <consortium name="Pathogen Informatics"/>
            <person name="Doyle S."/>
        </authorList>
    </citation>
    <scope>NUCLEOTIDE SEQUENCE [LARGE SCALE GENOMIC DNA]</scope>
    <source>
        <strain evidence="2">NCTC 11048</strain>
    </source>
</reference>
<dbReference type="Proteomes" id="UP000255549">
    <property type="component" value="Unassembled WGS sequence"/>
</dbReference>
<proteinExistence type="predicted"/>
<dbReference type="AlphaFoldDB" id="A0A380G736"/>
<evidence type="ECO:0000313" key="2">
    <source>
        <dbReference type="Proteomes" id="UP000255549"/>
    </source>
</evidence>
<gene>
    <name evidence="1" type="ORF">NCTC11048_01096</name>
</gene>
<dbReference type="EMBL" id="UHDP01000003">
    <property type="protein sequence ID" value="SUM46093.1"/>
    <property type="molecule type" value="Genomic_DNA"/>
</dbReference>
<evidence type="ECO:0000313" key="1">
    <source>
        <dbReference type="EMBL" id="SUM46093.1"/>
    </source>
</evidence>
<protein>
    <submittedName>
        <fullName evidence="1">Uncharacterized protein</fullName>
    </submittedName>
</protein>